<organism evidence="7 8">
    <name type="scientific">Owenia fusiformis</name>
    <name type="common">Polychaete worm</name>
    <dbReference type="NCBI Taxonomy" id="6347"/>
    <lineage>
        <taxon>Eukaryota</taxon>
        <taxon>Metazoa</taxon>
        <taxon>Spiralia</taxon>
        <taxon>Lophotrochozoa</taxon>
        <taxon>Annelida</taxon>
        <taxon>Polychaeta</taxon>
        <taxon>Sedentaria</taxon>
        <taxon>Canalipalpata</taxon>
        <taxon>Sabellida</taxon>
        <taxon>Oweniida</taxon>
        <taxon>Oweniidae</taxon>
        <taxon>Owenia</taxon>
    </lineage>
</organism>
<proteinExistence type="inferred from homology"/>
<evidence type="ECO:0000256" key="1">
    <source>
        <dbReference type="ARBA" id="ARBA00004141"/>
    </source>
</evidence>
<comment type="similarity">
    <text evidence="2 6">Belongs to the DP1 family.</text>
</comment>
<feature type="transmembrane region" description="Helical" evidence="6">
    <location>
        <begin position="125"/>
        <end position="148"/>
    </location>
</feature>
<sequence length="197" mass="22600">KTVKMAEAVKQNFDSWKVKLDKKLHEENSVNDALAKVEAKTGVRRLYLVLGLVAFLALYLMVGYGAQFLCNFLGFLYPAYASVKAIESTRKDDDTQWLTYWVVYSAFSLVEFFADIFLFWIPFYWLLKCIFLVYCFAPFPWNGSNVIYNRFIRPFILRHQEKVDDTLDKMGQAAEGLANDAISEAAQAAARNATKLD</sequence>
<evidence type="ECO:0000256" key="4">
    <source>
        <dbReference type="ARBA" id="ARBA00022989"/>
    </source>
</evidence>
<dbReference type="Pfam" id="PF03134">
    <property type="entry name" value="TB2_DP1_HVA22"/>
    <property type="match status" value="1"/>
</dbReference>
<evidence type="ECO:0000256" key="3">
    <source>
        <dbReference type="ARBA" id="ARBA00022692"/>
    </source>
</evidence>
<dbReference type="Proteomes" id="UP000749559">
    <property type="component" value="Unassembled WGS sequence"/>
</dbReference>
<feature type="non-terminal residue" evidence="7">
    <location>
        <position position="1"/>
    </location>
</feature>
<feature type="transmembrane region" description="Helical" evidence="6">
    <location>
        <begin position="98"/>
        <end position="119"/>
    </location>
</feature>
<dbReference type="OrthoDB" id="10009287at2759"/>
<accession>A0A8J1XSJ8</accession>
<dbReference type="AlphaFoldDB" id="A0A8J1XSJ8"/>
<evidence type="ECO:0000313" key="7">
    <source>
        <dbReference type="EMBL" id="CAH1796985.1"/>
    </source>
</evidence>
<evidence type="ECO:0000256" key="6">
    <source>
        <dbReference type="RuleBase" id="RU362006"/>
    </source>
</evidence>
<evidence type="ECO:0000256" key="2">
    <source>
        <dbReference type="ARBA" id="ARBA00008573"/>
    </source>
</evidence>
<evidence type="ECO:0000313" key="8">
    <source>
        <dbReference type="Proteomes" id="UP000749559"/>
    </source>
</evidence>
<feature type="transmembrane region" description="Helical" evidence="6">
    <location>
        <begin position="46"/>
        <end position="62"/>
    </location>
</feature>
<evidence type="ECO:0000256" key="5">
    <source>
        <dbReference type="ARBA" id="ARBA00023136"/>
    </source>
</evidence>
<dbReference type="PANTHER" id="PTHR12300:SF161">
    <property type="entry name" value="RECEPTOR EXPRESSION-ENHANCING PROTEIN"/>
    <property type="match status" value="1"/>
</dbReference>
<reference evidence="7" key="1">
    <citation type="submission" date="2022-03" db="EMBL/GenBank/DDBJ databases">
        <authorList>
            <person name="Martin C."/>
        </authorList>
    </citation>
    <scope>NUCLEOTIDE SEQUENCE</scope>
</reference>
<keyword evidence="5 6" id="KW-0472">Membrane</keyword>
<gene>
    <name evidence="7" type="ORF">OFUS_LOCUS21336</name>
</gene>
<dbReference type="GO" id="GO:0016020">
    <property type="term" value="C:membrane"/>
    <property type="evidence" value="ECO:0007669"/>
    <property type="project" value="UniProtKB-SubCell"/>
</dbReference>
<dbReference type="InterPro" id="IPR004345">
    <property type="entry name" value="TB2_DP1_HVA22"/>
</dbReference>
<keyword evidence="3 6" id="KW-0812">Transmembrane</keyword>
<name>A0A8J1XSJ8_OWEFU</name>
<comment type="caution">
    <text evidence="7">The sequence shown here is derived from an EMBL/GenBank/DDBJ whole genome shotgun (WGS) entry which is preliminary data.</text>
</comment>
<keyword evidence="8" id="KW-1185">Reference proteome</keyword>
<dbReference type="PANTHER" id="PTHR12300">
    <property type="entry name" value="HVA22-LIKE PROTEINS"/>
    <property type="match status" value="1"/>
</dbReference>
<protein>
    <recommendedName>
        <fullName evidence="6">Receptor expression-enhancing protein</fullName>
    </recommendedName>
</protein>
<keyword evidence="4 6" id="KW-1133">Transmembrane helix</keyword>
<comment type="subcellular location">
    <subcellularLocation>
        <location evidence="1 6">Membrane</location>
        <topology evidence="1 6">Multi-pass membrane protein</topology>
    </subcellularLocation>
</comment>
<dbReference type="EMBL" id="CAIIXF020000010">
    <property type="protein sequence ID" value="CAH1796985.1"/>
    <property type="molecule type" value="Genomic_DNA"/>
</dbReference>